<dbReference type="Gene3D" id="1.10.287.4070">
    <property type="match status" value="1"/>
</dbReference>
<gene>
    <name evidence="3" type="ORF">RU96_GL001493</name>
</gene>
<dbReference type="InterPro" id="IPR047650">
    <property type="entry name" value="Transpos_IS110"/>
</dbReference>
<name>A0A1L8R2J1_9ENTE</name>
<dbReference type="Proteomes" id="UP000182835">
    <property type="component" value="Unassembled WGS sequence"/>
</dbReference>
<dbReference type="Pfam" id="PF02371">
    <property type="entry name" value="Transposase_20"/>
    <property type="match status" value="1"/>
</dbReference>
<dbReference type="NCBIfam" id="NF033542">
    <property type="entry name" value="transpos_IS110"/>
    <property type="match status" value="1"/>
</dbReference>
<dbReference type="AlphaFoldDB" id="A0A1L8R2J1"/>
<dbReference type="RefSeq" id="WP_071865682.1">
    <property type="nucleotide sequence ID" value="NZ_JXKG01000029.1"/>
</dbReference>
<dbReference type="GO" id="GO:0006313">
    <property type="term" value="P:DNA transposition"/>
    <property type="evidence" value="ECO:0007669"/>
    <property type="project" value="InterPro"/>
</dbReference>
<dbReference type="PANTHER" id="PTHR33055">
    <property type="entry name" value="TRANSPOSASE FOR INSERTION SEQUENCE ELEMENT IS1111A"/>
    <property type="match status" value="1"/>
</dbReference>
<dbReference type="EMBL" id="JXKG01000029">
    <property type="protein sequence ID" value="OJG13937.1"/>
    <property type="molecule type" value="Genomic_DNA"/>
</dbReference>
<proteinExistence type="predicted"/>
<comment type="caution">
    <text evidence="3">The sequence shown here is derived from an EMBL/GenBank/DDBJ whole genome shotgun (WGS) entry which is preliminary data.</text>
</comment>
<evidence type="ECO:0000259" key="1">
    <source>
        <dbReference type="Pfam" id="PF01548"/>
    </source>
</evidence>
<feature type="domain" description="Transposase IS116/IS110/IS902 C-terminal" evidence="2">
    <location>
        <begin position="274"/>
        <end position="349"/>
    </location>
</feature>
<accession>A0A1L8R2J1</accession>
<reference evidence="3 4" key="1">
    <citation type="submission" date="2014-12" db="EMBL/GenBank/DDBJ databases">
        <title>Draft genome sequences of 29 type strains of Enterococci.</title>
        <authorList>
            <person name="Zhong Z."/>
            <person name="Sun Z."/>
            <person name="Liu W."/>
            <person name="Zhang W."/>
            <person name="Zhang H."/>
        </authorList>
    </citation>
    <scope>NUCLEOTIDE SEQUENCE [LARGE SCALE GENOMIC DNA]</scope>
    <source>
        <strain evidence="3 4">DSM 21207</strain>
    </source>
</reference>
<dbReference type="STRING" id="317010.RU96_GL001493"/>
<dbReference type="Pfam" id="PF01548">
    <property type="entry name" value="DEDD_Tnp_IS110"/>
    <property type="match status" value="1"/>
</dbReference>
<dbReference type="GO" id="GO:0004803">
    <property type="term" value="F:transposase activity"/>
    <property type="evidence" value="ECO:0007669"/>
    <property type="project" value="InterPro"/>
</dbReference>
<evidence type="ECO:0000259" key="2">
    <source>
        <dbReference type="Pfam" id="PF02371"/>
    </source>
</evidence>
<dbReference type="InterPro" id="IPR002525">
    <property type="entry name" value="Transp_IS110-like_N"/>
</dbReference>
<dbReference type="OrthoDB" id="9790935at2"/>
<dbReference type="PANTHER" id="PTHR33055:SF17">
    <property type="entry name" value="THIRD ORF IN TRANSPOSON ISC1491"/>
    <property type="match status" value="1"/>
</dbReference>
<evidence type="ECO:0000313" key="3">
    <source>
        <dbReference type="EMBL" id="OJG13937.1"/>
    </source>
</evidence>
<protein>
    <submittedName>
        <fullName evidence="3">Transposase</fullName>
    </submittedName>
</protein>
<dbReference type="InterPro" id="IPR003346">
    <property type="entry name" value="Transposase_20"/>
</dbReference>
<sequence length="406" mass="46888">MKIMYVLVSDVSMGKSYVVIYHETTCLFGQEILHDKTHFNALLQEIYALPERPQIVFEATGVYSRVIETFCQKNHFTYCLLNPLEAKRQLNSDLRSVKTDKRDAHRLAQTHGQFLRKQKQSQSEIYKQTRDLACFYQQIESDIKHMRMNLHTALQLTFPELGTLFTNRLSKLALNLVELFPHPDYLAHLSQNKLKNVLKKNTDKKISNQKALAKAQTLLSLAQNSYLAESIQSISVQKVVYYARQLKQLLMTKEQLTKQLVETAKQTIEFGFYQSIPGIGELSAGLIIGELGDIRRFSTHKQLNAFVGVDTRRYQSGKYIAQEHMNKHGNPKARKNLYFIMMNMIRQQAAAPNHIVDYYYKLKTQPSPKKHKVALVACINKLLKCLHSMVRHSSTYDYSYTASNDQ</sequence>
<evidence type="ECO:0000313" key="4">
    <source>
        <dbReference type="Proteomes" id="UP000182835"/>
    </source>
</evidence>
<dbReference type="GO" id="GO:0003677">
    <property type="term" value="F:DNA binding"/>
    <property type="evidence" value="ECO:0007669"/>
    <property type="project" value="InterPro"/>
</dbReference>
<organism evidence="3 4">
    <name type="scientific">Enterococcus canintestini</name>
    <dbReference type="NCBI Taxonomy" id="317010"/>
    <lineage>
        <taxon>Bacteria</taxon>
        <taxon>Bacillati</taxon>
        <taxon>Bacillota</taxon>
        <taxon>Bacilli</taxon>
        <taxon>Lactobacillales</taxon>
        <taxon>Enterococcaceae</taxon>
        <taxon>Enterococcus</taxon>
    </lineage>
</organism>
<feature type="domain" description="Transposase IS110-like N-terminal" evidence="1">
    <location>
        <begin position="10"/>
        <end position="159"/>
    </location>
</feature>